<reference evidence="9" key="1">
    <citation type="submission" date="2025-08" db="UniProtKB">
        <authorList>
            <consortium name="RefSeq"/>
        </authorList>
    </citation>
    <scope>IDENTIFICATION</scope>
    <source>
        <tissue evidence="9">Sperm</tissue>
    </source>
</reference>
<dbReference type="Pfam" id="PF05485">
    <property type="entry name" value="THAP"/>
    <property type="match status" value="1"/>
</dbReference>
<protein>
    <submittedName>
        <fullName evidence="9">DNA transposase THAP9</fullName>
    </submittedName>
</protein>
<keyword evidence="3" id="KW-0862">Zinc</keyword>
<keyword evidence="2 5" id="KW-0863">Zinc-finger</keyword>
<dbReference type="PROSITE" id="PS50950">
    <property type="entry name" value="ZF_THAP"/>
    <property type="match status" value="1"/>
</dbReference>
<dbReference type="KEGG" id="pmrn:116954941"/>
<evidence type="ECO:0000256" key="5">
    <source>
        <dbReference type="PROSITE-ProRule" id="PRU00309"/>
    </source>
</evidence>
<dbReference type="InterPro" id="IPR006612">
    <property type="entry name" value="THAP_Znf"/>
</dbReference>
<dbReference type="SMART" id="SM00980">
    <property type="entry name" value="THAP"/>
    <property type="match status" value="1"/>
</dbReference>
<dbReference type="SMART" id="SM00692">
    <property type="entry name" value="DM3"/>
    <property type="match status" value="1"/>
</dbReference>
<dbReference type="CTD" id="79725"/>
<dbReference type="Pfam" id="PF21787">
    <property type="entry name" value="TNP-like_RNaseH_N"/>
    <property type="match status" value="1"/>
</dbReference>
<dbReference type="InterPro" id="IPR048366">
    <property type="entry name" value="TNP-like_GBD"/>
</dbReference>
<feature type="compositionally biased region" description="Low complexity" evidence="6">
    <location>
        <begin position="97"/>
        <end position="109"/>
    </location>
</feature>
<evidence type="ECO:0000256" key="2">
    <source>
        <dbReference type="ARBA" id="ARBA00022771"/>
    </source>
</evidence>
<proteinExistence type="predicted"/>
<evidence type="ECO:0000259" key="7">
    <source>
        <dbReference type="PROSITE" id="PS50950"/>
    </source>
</evidence>
<accession>A0AAJ7U8H4</accession>
<dbReference type="Pfam" id="PF21789">
    <property type="entry name" value="TNP-like_RNaseH_C"/>
    <property type="match status" value="1"/>
</dbReference>
<dbReference type="Pfam" id="PF12017">
    <property type="entry name" value="Tnp_P_element"/>
    <property type="match status" value="1"/>
</dbReference>
<keyword evidence="1" id="KW-0479">Metal-binding</keyword>
<dbReference type="InterPro" id="IPR048367">
    <property type="entry name" value="TNP-like_RNaseH_C"/>
</dbReference>
<gene>
    <name evidence="9" type="primary">THAP9</name>
</gene>
<organism evidence="8 9">
    <name type="scientific">Petromyzon marinus</name>
    <name type="common">Sea lamprey</name>
    <dbReference type="NCBI Taxonomy" id="7757"/>
    <lineage>
        <taxon>Eukaryota</taxon>
        <taxon>Metazoa</taxon>
        <taxon>Chordata</taxon>
        <taxon>Craniata</taxon>
        <taxon>Vertebrata</taxon>
        <taxon>Cyclostomata</taxon>
        <taxon>Hyperoartia</taxon>
        <taxon>Petromyzontiformes</taxon>
        <taxon>Petromyzontidae</taxon>
        <taxon>Petromyzon</taxon>
    </lineage>
</organism>
<feature type="region of interest" description="Disordered" evidence="6">
    <location>
        <begin position="79"/>
        <end position="124"/>
    </location>
</feature>
<dbReference type="InterPro" id="IPR021896">
    <property type="entry name" value="THAP9-like_HTH"/>
</dbReference>
<dbReference type="GO" id="GO:0008270">
    <property type="term" value="F:zinc ion binding"/>
    <property type="evidence" value="ECO:0007669"/>
    <property type="project" value="UniProtKB-KW"/>
</dbReference>
<keyword evidence="8" id="KW-1185">Reference proteome</keyword>
<dbReference type="RefSeq" id="XP_032831685.1">
    <property type="nucleotide sequence ID" value="XM_032975794.1"/>
</dbReference>
<evidence type="ECO:0000313" key="8">
    <source>
        <dbReference type="Proteomes" id="UP001318040"/>
    </source>
</evidence>
<dbReference type="Proteomes" id="UP001318040">
    <property type="component" value="Chromosome 57"/>
</dbReference>
<evidence type="ECO:0000256" key="1">
    <source>
        <dbReference type="ARBA" id="ARBA00022723"/>
    </source>
</evidence>
<evidence type="ECO:0000256" key="3">
    <source>
        <dbReference type="ARBA" id="ARBA00022833"/>
    </source>
</evidence>
<feature type="domain" description="THAP-type" evidence="7">
    <location>
        <begin position="1"/>
        <end position="80"/>
    </location>
</feature>
<dbReference type="SUPFAM" id="SSF57716">
    <property type="entry name" value="Glucocorticoid receptor-like (DNA-binding domain)"/>
    <property type="match status" value="1"/>
</dbReference>
<dbReference type="Gene3D" id="6.20.210.20">
    <property type="entry name" value="THAP domain"/>
    <property type="match status" value="1"/>
</dbReference>
<evidence type="ECO:0000256" key="6">
    <source>
        <dbReference type="SAM" id="MobiDB-lite"/>
    </source>
</evidence>
<evidence type="ECO:0000313" key="9">
    <source>
        <dbReference type="RefSeq" id="XP_032831685.1"/>
    </source>
</evidence>
<dbReference type="Pfam" id="PF21788">
    <property type="entry name" value="TNP-like_GBD"/>
    <property type="match status" value="1"/>
</dbReference>
<feature type="compositionally biased region" description="Basic residues" evidence="6">
    <location>
        <begin position="86"/>
        <end position="96"/>
    </location>
</feature>
<name>A0AAJ7U8H4_PETMA</name>
<dbReference type="PANTHER" id="PTHR47577:SF2">
    <property type="entry name" value="THAP DOMAIN CONTAINING 9"/>
    <property type="match status" value="1"/>
</dbReference>
<dbReference type="GO" id="GO:0003677">
    <property type="term" value="F:DNA binding"/>
    <property type="evidence" value="ECO:0007669"/>
    <property type="project" value="UniProtKB-UniRule"/>
</dbReference>
<dbReference type="PANTHER" id="PTHR47577">
    <property type="entry name" value="THAP DOMAIN-CONTAINING PROTEIN 6"/>
    <property type="match status" value="1"/>
</dbReference>
<keyword evidence="4 5" id="KW-0238">DNA-binding</keyword>
<evidence type="ECO:0000256" key="4">
    <source>
        <dbReference type="ARBA" id="ARBA00023125"/>
    </source>
</evidence>
<dbReference type="InterPro" id="IPR038441">
    <property type="entry name" value="THAP_Znf_sf"/>
</dbReference>
<sequence length="903" mass="98588">MVVCCASGCTNRTGKPPGVTFHRLPKDKDMRMRWIAAIHRERWQPTHSTSICSAHFVEGDFDRTSLVYVRIRPGAVPSIFPLASPRPRKAGRKRKSSSSSPSAAPPVGSAGHGRGPGPPHATQLKSDHLYCRANSEGGPAAVAAAAAPAANSDALCTSALKRSLQAVIDTEKRKLVCRKRRLIVRQNAKLEGIFADLRKKRLVGEESLQVLQSSLSRPNSQLLKRPRAKSAELRTFALTLHLYSPKAYAYVRNTFSTCLPHPQIVSRWGQAAAGGAGFTREALDALERMSAEARAAGRTPLCALVADEMPLRPHVEWDRRRYHGRVDLGTGLDADSLPAARAALTFMLVAINASWKLPVGYFLIDGLSGSERANLVRRCLSAVHDAGAQVVSLTFDGAAANLSMARALGCCLEPSEQLKTHFEHPVTGEPVFLFLDPCHMLTLVRDALREKRSVADGSDGLVLWDHVERLGRLRPRDVRSLRQRLSAAQLAWFAGEAEARPAERLVSASLADAMDVCSEMEVPGFENSRPTATFVRHMSRLCDVLDSRNVLCKEGWKKPVSFENLGEVREFATDVQDYIRTLKDSERGDRLVLSRRKTGFIGFLVCCRSVVALYDHAFSKHKLRCLCTYRVSWDHLGMFFDAVRSQSGGGGDKDPTARQFASAYKRALAAHGGTGEGASAGTGAAAPDSASALRASSCGGLRAVQLINTSAERARAVGQDSLGFDPSPPRSPSANCGFSRLPVPADDPEWSDRAVACVARFVTRRLRAALTCERCAGALCGAAQRRCCPLPPPPSDDVVRICRLSERLFREDRRLSNVAAAPRRGLRALAAAVLDSYRGRDFFAAHSSHMFEQEPPGNHLVLLVQAVAWSYLAVRFRQERAERKRAETPAPAFGLYAKCALVW</sequence>
<dbReference type="AlphaFoldDB" id="A0AAJ7U8H4"/>
<dbReference type="InterPro" id="IPR048365">
    <property type="entry name" value="TNP-like_RNaseH_N"/>
</dbReference>